<comment type="similarity">
    <text evidence="1 4">Belongs to the glycosyl hydrolase 30 family.</text>
</comment>
<keyword evidence="3 4" id="KW-0378">Hydrolase</keyword>
<dbReference type="Gene3D" id="3.20.20.80">
    <property type="entry name" value="Glycosidases"/>
    <property type="match status" value="1"/>
</dbReference>
<dbReference type="Proteomes" id="UP001230951">
    <property type="component" value="Unassembled WGS sequence"/>
</dbReference>
<evidence type="ECO:0000313" key="9">
    <source>
        <dbReference type="EMBL" id="MDQ0180907.1"/>
    </source>
</evidence>
<dbReference type="Pfam" id="PF02055">
    <property type="entry name" value="Glyco_hydro_30"/>
    <property type="match status" value="1"/>
</dbReference>
<dbReference type="GO" id="GO:0004348">
    <property type="term" value="F:glucosylceramidase activity"/>
    <property type="evidence" value="ECO:0007669"/>
    <property type="project" value="InterPro"/>
</dbReference>
<comment type="caution">
    <text evidence="8">The sequence shown here is derived from an EMBL/GenBank/DDBJ whole genome shotgun (WGS) entry which is preliminary data.</text>
</comment>
<dbReference type="Pfam" id="PF17189">
    <property type="entry name" value="Glyco_hydro_30C"/>
    <property type="match status" value="1"/>
</dbReference>
<feature type="domain" description="F5/8 type C" evidence="7">
    <location>
        <begin position="548"/>
        <end position="686"/>
    </location>
</feature>
<keyword evidence="10" id="KW-1185">Reference proteome</keyword>
<dbReference type="PROSITE" id="PS51318">
    <property type="entry name" value="TAT"/>
    <property type="match status" value="1"/>
</dbReference>
<dbReference type="GO" id="GO:0005975">
    <property type="term" value="P:carbohydrate metabolic process"/>
    <property type="evidence" value="ECO:0007669"/>
    <property type="project" value="UniProtKB-ARBA"/>
</dbReference>
<dbReference type="EMBL" id="JAUSTF010000004">
    <property type="protein sequence ID" value="MDQ0180907.1"/>
    <property type="molecule type" value="Genomic_DNA"/>
</dbReference>
<evidence type="ECO:0000256" key="6">
    <source>
        <dbReference type="SAM" id="SignalP"/>
    </source>
</evidence>
<dbReference type="Proteomes" id="UP001242995">
    <property type="component" value="Unassembled WGS sequence"/>
</dbReference>
<dbReference type="RefSeq" id="WP_306960494.1">
    <property type="nucleotide sequence ID" value="NZ_JAUSRG010000003.1"/>
</dbReference>
<evidence type="ECO:0000256" key="2">
    <source>
        <dbReference type="ARBA" id="ARBA00022729"/>
    </source>
</evidence>
<dbReference type="InterPro" id="IPR013780">
    <property type="entry name" value="Glyco_hydro_b"/>
</dbReference>
<evidence type="ECO:0000313" key="10">
    <source>
        <dbReference type="Proteomes" id="UP001230951"/>
    </source>
</evidence>
<dbReference type="GO" id="GO:0016020">
    <property type="term" value="C:membrane"/>
    <property type="evidence" value="ECO:0007669"/>
    <property type="project" value="GOC"/>
</dbReference>
<dbReference type="Pfam" id="PF00754">
    <property type="entry name" value="F5_F8_type_C"/>
    <property type="match status" value="3"/>
</dbReference>
<dbReference type="SUPFAM" id="SSF51011">
    <property type="entry name" value="Glycosyl hydrolase domain"/>
    <property type="match status" value="1"/>
</dbReference>
<dbReference type="InterPro" id="IPR013783">
    <property type="entry name" value="Ig-like_fold"/>
</dbReference>
<dbReference type="PANTHER" id="PTHR11069">
    <property type="entry name" value="GLUCOSYLCERAMIDASE"/>
    <property type="match status" value="1"/>
</dbReference>
<dbReference type="InterPro" id="IPR033452">
    <property type="entry name" value="GH30_C"/>
</dbReference>
<evidence type="ECO:0000256" key="1">
    <source>
        <dbReference type="ARBA" id="ARBA00005382"/>
    </source>
</evidence>
<evidence type="ECO:0000313" key="8">
    <source>
        <dbReference type="EMBL" id="MDP9904664.1"/>
    </source>
</evidence>
<organism evidence="8 11">
    <name type="scientific">Arthrobacter bambusae</name>
    <dbReference type="NCBI Taxonomy" id="1338426"/>
    <lineage>
        <taxon>Bacteria</taxon>
        <taxon>Bacillati</taxon>
        <taxon>Actinomycetota</taxon>
        <taxon>Actinomycetes</taxon>
        <taxon>Micrococcales</taxon>
        <taxon>Micrococcaceae</taxon>
        <taxon>Arthrobacter</taxon>
    </lineage>
</organism>
<dbReference type="Gene3D" id="2.60.40.1180">
    <property type="entry name" value="Golgi alpha-mannosidase II"/>
    <property type="match status" value="1"/>
</dbReference>
<dbReference type="InterPro" id="IPR002909">
    <property type="entry name" value="IPT_dom"/>
</dbReference>
<evidence type="ECO:0000256" key="4">
    <source>
        <dbReference type="RuleBase" id="RU361188"/>
    </source>
</evidence>
<evidence type="ECO:0000256" key="3">
    <source>
        <dbReference type="ARBA" id="ARBA00022801"/>
    </source>
</evidence>
<feature type="domain" description="F5/8 type C" evidence="7">
    <location>
        <begin position="836"/>
        <end position="979"/>
    </location>
</feature>
<dbReference type="InterPro" id="IPR017853">
    <property type="entry name" value="GH"/>
</dbReference>
<dbReference type="SUPFAM" id="SSF81296">
    <property type="entry name" value="E set domains"/>
    <property type="match status" value="1"/>
</dbReference>
<keyword evidence="2 6" id="KW-0732">Signal</keyword>
<dbReference type="PROSITE" id="PS50022">
    <property type="entry name" value="FA58C_3"/>
    <property type="match status" value="3"/>
</dbReference>
<proteinExistence type="inferred from homology"/>
<evidence type="ECO:0000259" key="7">
    <source>
        <dbReference type="PROSITE" id="PS50022"/>
    </source>
</evidence>
<sequence>MRKPRSLLLRLTALGVGLAAAGPAIQPAQAAPVPSTGGSPVQVWLTDVASNQWVARQADVSFQSRQATSPLTIKVDASVKYQKMTGFGAALTDSSASLINQLPTASRNTLMQNLFDPHWGIGLSMVRSPMGATDFAASGNYSYDDMPAGQTDPTLSKFSVQHDTAYIIPELKQALALNPKIKVDSTPWSPPGWMKTSGSMIGGTLLDNDYTAMANYFVKYIQAYGKAGIPISFVTPQNEPLNAPSWPGSYMTPAQEGKLVQQMGQAFEANNISTKILAWDHNWDVPSYPESIYNDPTTDKYAVGAGFHIYSGTPTYQTQTHNDYPSKDIYLTEATGTINQGTNQVAFHDALNTWLIDASRNYSNGTMLWNIALDPAMGPLNSDTNGIGVCRGLVTIDPKSGAVTYNPDYYALSQVSKFVKPGATRISSNTFGAGSVNDVAFQNPDGSKVLVAYNDSTSAQKISVADGTQSFDYTLNAGNAATFTYSGPTQQGTTAAAAKVTDPTHTFGFKSNGGTQTVTYDPQLLPLENTVAAGKNETTYSLPVGAAFNTPGTALDRGGWTVTSSSSRQGDPPGNATDGDLGSRWSTAYKMKSSDWFQVDFGAKTTFGQITLNNTAANAFDSVFQYQVYVSDDGKNWGTAAASGNGALGKMTITLPPQTARYVRVVSTAPSFFFHWSIGDITVYGAPGETRTIQNPTTVPKELQLQDWTATDGAQVTAVYNDTNRSQTFPISADGKYTYTLPGKTSAMFTTKALSSYPAAASASLAPTTGIPGDKITITGSHFGATQGLGTVYFGSDQAQIDTWSDTSVTAYVPGGLASGTYKVSVNGTSGAPAGGSTFAVNGLGTPLSRTGWTATASDVSPYPTDVIPNMLDGDTGTRFSSGTGQTNGQWIQVDMGKAQTFDTISLDSASSTGDYARGADVLVSSDGANWTKVASIGSNGQQIEAVSFPSQTARYLKVVNTGSSGNWWSIAELNAYTGGSANPVYGIPLDRTGWTPTASNVSPWPNDALPNMLDGNTGTVFKSGASLTPGMWVQVDMGKAQAFDKVVLNAGASATDVAPSADVEVSSDGTNWTKVTSIVSDGQPIQVASFPTQTARYIKVINTGSSGYWWSIAEFDAYS</sequence>
<accession>A0AAW8DHM3</accession>
<reference evidence="8 10" key="1">
    <citation type="submission" date="2023-07" db="EMBL/GenBank/DDBJ databases">
        <title>Sorghum-associated microbial communities from plants grown in Nebraska, USA.</title>
        <authorList>
            <person name="Schachtman D."/>
        </authorList>
    </citation>
    <scope>NUCLEOTIDE SEQUENCE</scope>
    <source>
        <strain evidence="8">DS1006</strain>
        <strain evidence="9 10">DS1016</strain>
    </source>
</reference>
<dbReference type="InterPro" id="IPR014756">
    <property type="entry name" value="Ig_E-set"/>
</dbReference>
<dbReference type="Gene3D" id="2.60.40.10">
    <property type="entry name" value="Immunoglobulins"/>
    <property type="match status" value="1"/>
</dbReference>
<dbReference type="InterPro" id="IPR033453">
    <property type="entry name" value="Glyco_hydro_30_TIM-barrel"/>
</dbReference>
<dbReference type="GO" id="GO:0006680">
    <property type="term" value="P:glucosylceramide catabolic process"/>
    <property type="evidence" value="ECO:0007669"/>
    <property type="project" value="TreeGrafter"/>
</dbReference>
<protein>
    <submittedName>
        <fullName evidence="8">O-glycosyl hydrolase</fullName>
    </submittedName>
</protein>
<evidence type="ECO:0000313" key="11">
    <source>
        <dbReference type="Proteomes" id="UP001242995"/>
    </source>
</evidence>
<dbReference type="PANTHER" id="PTHR11069:SF23">
    <property type="entry name" value="LYSOSOMAL ACID GLUCOSYLCERAMIDASE"/>
    <property type="match status" value="1"/>
</dbReference>
<dbReference type="Gene3D" id="2.60.120.260">
    <property type="entry name" value="Galactose-binding domain-like"/>
    <property type="match status" value="3"/>
</dbReference>
<name>A0AAW8DHM3_9MICC</name>
<dbReference type="SUPFAM" id="SSF51445">
    <property type="entry name" value="(Trans)glycosidases"/>
    <property type="match status" value="1"/>
</dbReference>
<dbReference type="InterPro" id="IPR000421">
    <property type="entry name" value="FA58C"/>
</dbReference>
<feature type="signal peptide" evidence="6">
    <location>
        <begin position="1"/>
        <end position="30"/>
    </location>
</feature>
<dbReference type="InterPro" id="IPR006311">
    <property type="entry name" value="TAT_signal"/>
</dbReference>
<dbReference type="PRINTS" id="PR00843">
    <property type="entry name" value="GLHYDRLASE30"/>
</dbReference>
<feature type="chain" id="PRO_5043880307" evidence="6">
    <location>
        <begin position="31"/>
        <end position="1120"/>
    </location>
</feature>
<dbReference type="SUPFAM" id="SSF49785">
    <property type="entry name" value="Galactose-binding domain-like"/>
    <property type="match status" value="3"/>
</dbReference>
<dbReference type="InterPro" id="IPR001139">
    <property type="entry name" value="Glyco_hydro_30"/>
</dbReference>
<keyword evidence="4" id="KW-0326">Glycosidase</keyword>
<gene>
    <name evidence="8" type="ORF">J2S90_001619</name>
    <name evidence="9" type="ORF">J2S93_002334</name>
</gene>
<evidence type="ECO:0000256" key="5">
    <source>
        <dbReference type="SAM" id="MobiDB-lite"/>
    </source>
</evidence>
<dbReference type="Pfam" id="PF01833">
    <property type="entry name" value="TIG"/>
    <property type="match status" value="1"/>
</dbReference>
<feature type="domain" description="F5/8 type C" evidence="7">
    <location>
        <begin position="981"/>
        <end position="1120"/>
    </location>
</feature>
<feature type="region of interest" description="Disordered" evidence="5">
    <location>
        <begin position="558"/>
        <end position="582"/>
    </location>
</feature>
<dbReference type="EMBL" id="JAUSRG010000003">
    <property type="protein sequence ID" value="MDP9904664.1"/>
    <property type="molecule type" value="Genomic_DNA"/>
</dbReference>
<dbReference type="AlphaFoldDB" id="A0AAW8DHM3"/>
<dbReference type="InterPro" id="IPR008979">
    <property type="entry name" value="Galactose-bd-like_sf"/>
</dbReference>